<dbReference type="PANTHER" id="PTHR35566">
    <property type="entry name" value="BLR3599 PROTEIN"/>
    <property type="match status" value="1"/>
</dbReference>
<proteinExistence type="predicted"/>
<evidence type="ECO:0000256" key="1">
    <source>
        <dbReference type="SAM" id="MobiDB-lite"/>
    </source>
</evidence>
<dbReference type="AlphaFoldDB" id="A0A6J4KLN3"/>
<feature type="region of interest" description="Disordered" evidence="1">
    <location>
        <begin position="1"/>
        <end position="33"/>
    </location>
</feature>
<evidence type="ECO:0000313" key="2">
    <source>
        <dbReference type="EMBL" id="CAA9309476.1"/>
    </source>
</evidence>
<reference evidence="2" key="1">
    <citation type="submission" date="2020-02" db="EMBL/GenBank/DDBJ databases">
        <authorList>
            <person name="Meier V. D."/>
        </authorList>
    </citation>
    <scope>NUCLEOTIDE SEQUENCE</scope>
    <source>
        <strain evidence="2">AVDCRST_MAG89</strain>
    </source>
</reference>
<feature type="compositionally biased region" description="Low complexity" evidence="1">
    <location>
        <begin position="1"/>
        <end position="11"/>
    </location>
</feature>
<dbReference type="EMBL" id="CADCTV010000225">
    <property type="protein sequence ID" value="CAA9309476.1"/>
    <property type="molecule type" value="Genomic_DNA"/>
</dbReference>
<organism evidence="2">
    <name type="scientific">uncultured Gemmatimonadota bacterium</name>
    <dbReference type="NCBI Taxonomy" id="203437"/>
    <lineage>
        <taxon>Bacteria</taxon>
        <taxon>Pseudomonadati</taxon>
        <taxon>Gemmatimonadota</taxon>
        <taxon>environmental samples</taxon>
    </lineage>
</organism>
<evidence type="ECO:0008006" key="3">
    <source>
        <dbReference type="Google" id="ProtNLM"/>
    </source>
</evidence>
<dbReference type="Pfam" id="PF05936">
    <property type="entry name" value="T6SS_VasE"/>
    <property type="match status" value="1"/>
</dbReference>
<accession>A0A6J4KLN3</accession>
<dbReference type="PANTHER" id="PTHR35566:SF1">
    <property type="entry name" value="TYPE VI SECRETION SYSTEM BASEPLATE COMPONENT TSSK1"/>
    <property type="match status" value="1"/>
</dbReference>
<name>A0A6J4KLN3_9BACT</name>
<dbReference type="NCBIfam" id="TIGR03353">
    <property type="entry name" value="VI_chp_4"/>
    <property type="match status" value="1"/>
</dbReference>
<protein>
    <recommendedName>
        <fullName evidence="3">Type VI secretion system baseplate subunit TssK</fullName>
    </recommendedName>
</protein>
<sequence>MTARARGAFGCPPAPAPEPAPTGGCRPVPGTGQTTRFGAVPDAVAWYEGMLLAPQHFQQAQLQADALLGYHLAALSPYHWGVRRLVLDCAGLQGGTLTVQELEAVLPDGLIARHDGRTAPPLEVALALVAGTARNGVLTVHLAVRSRAARPAASGDLARYTCYAGEPAADELTGAGAVEVPRLRPRLALIVAPQRPRGWVSLPLARVRRTEQGWALTEMLPPLLALSAELPLGERCGRLACTVRVRATELGRALRRARACGERWRAAAAQAGLAALSGALPRFEALVHSGAAHPFTVYLALCDMAGGLAAAGPGRPPPLFRPYDHDDPHGSLGPVLEFCERAAEEVQDSFVLIPFRRHRGSFGLAARAAWKDQVELVVGVVAPPCTTGKELNDWVARARIASASRIPALAAGDGVGAPRELVPAPPGLPEGSGRVYFRVAVDRAFIVPGERLQVLPPVVGGGGGAGPRRLALCLSLAPEPARTP</sequence>
<gene>
    <name evidence="2" type="ORF">AVDCRST_MAG89-1020</name>
</gene>
<dbReference type="InterPro" id="IPR010263">
    <property type="entry name" value="T6SS_TssK"/>
</dbReference>